<proteinExistence type="predicted"/>
<dbReference type="GO" id="GO:0032259">
    <property type="term" value="P:methylation"/>
    <property type="evidence" value="ECO:0007669"/>
    <property type="project" value="UniProtKB-KW"/>
</dbReference>
<dbReference type="OrthoDB" id="10006218at2759"/>
<comment type="caution">
    <text evidence="2">The sequence shown here is derived from an EMBL/GenBank/DDBJ whole genome shotgun (WGS) entry which is preliminary data.</text>
</comment>
<feature type="domain" description="Methyltransferase" evidence="1">
    <location>
        <begin position="311"/>
        <end position="494"/>
    </location>
</feature>
<protein>
    <submittedName>
        <fullName evidence="2">Methyltransferase-like protein 24</fullName>
    </submittedName>
</protein>
<evidence type="ECO:0000259" key="1">
    <source>
        <dbReference type="Pfam" id="PF13383"/>
    </source>
</evidence>
<gene>
    <name evidence="2" type="ORF">KP79_PYT22308</name>
</gene>
<dbReference type="Pfam" id="PF13383">
    <property type="entry name" value="Methyltransf_22"/>
    <property type="match status" value="1"/>
</dbReference>
<dbReference type="InterPro" id="IPR029063">
    <property type="entry name" value="SAM-dependent_MTases_sf"/>
</dbReference>
<keyword evidence="2" id="KW-0808">Transferase</keyword>
<organism evidence="2 3">
    <name type="scientific">Mizuhopecten yessoensis</name>
    <name type="common">Japanese scallop</name>
    <name type="synonym">Patinopecten yessoensis</name>
    <dbReference type="NCBI Taxonomy" id="6573"/>
    <lineage>
        <taxon>Eukaryota</taxon>
        <taxon>Metazoa</taxon>
        <taxon>Spiralia</taxon>
        <taxon>Lophotrochozoa</taxon>
        <taxon>Mollusca</taxon>
        <taxon>Bivalvia</taxon>
        <taxon>Autobranchia</taxon>
        <taxon>Pteriomorphia</taxon>
        <taxon>Pectinida</taxon>
        <taxon>Pectinoidea</taxon>
        <taxon>Pectinidae</taxon>
        <taxon>Mizuhopecten</taxon>
    </lineage>
</organism>
<sequence length="522" mass="59178">MPSFAQKRTIIVAIVVVFCTFVILRQTKTKTTTDIRAESSVIKFLKWPGEFTSAVSSMFNGQSIPSMAQIPETTILQNMKLGEISDLYFRYVNTLQVFCPVKNIYGGVRSGWYTCEVATKADQPCVSYMITSKEKDAIVDAFFKEIGQDYKCEKNVILNSTMTAEKNSPDTDATSSVAVLKSKKHVDYMVMDVQGGETQLLSFMLKNGLLRTVGQLIVTFHGIKADSNEAVYVEHLQVLRALYQEGYRTFHFNRQIQCLFSGNPMKTGCYTLSMMREMPIHGPLEVFTPELIKTQPLNALASLYHKLLVSTQVHCKEVVRIGKVDDGGWDICNDTEYRPSSPCIVYSFGVAGDWSFDDEVSRIYGCEVHSFDPSIGKQDHKRSDKITFHNLGLWGKPKGQHGKWKMMNLEGIMQMLGHTNKKIDIIKMDIESSEWSAIPDMISTGVLKKARQFNVEFHNNHNPHESFRSKMSILRGINDQGLKLFWSHPNTYNVKQFGPTGRQVTACYENYYLNPNLKKTNA</sequence>
<dbReference type="InterPro" id="IPR026913">
    <property type="entry name" value="METTL24"/>
</dbReference>
<dbReference type="InterPro" id="IPR025714">
    <property type="entry name" value="Methyltranfer_dom"/>
</dbReference>
<dbReference type="Proteomes" id="UP000242188">
    <property type="component" value="Unassembled WGS sequence"/>
</dbReference>
<keyword evidence="2" id="KW-0489">Methyltransferase</keyword>
<dbReference type="SUPFAM" id="SSF53335">
    <property type="entry name" value="S-adenosyl-L-methionine-dependent methyltransferases"/>
    <property type="match status" value="1"/>
</dbReference>
<reference evidence="2 3" key="1">
    <citation type="journal article" date="2017" name="Nat. Ecol. Evol.">
        <title>Scallop genome provides insights into evolution of bilaterian karyotype and development.</title>
        <authorList>
            <person name="Wang S."/>
            <person name="Zhang J."/>
            <person name="Jiao W."/>
            <person name="Li J."/>
            <person name="Xun X."/>
            <person name="Sun Y."/>
            <person name="Guo X."/>
            <person name="Huan P."/>
            <person name="Dong B."/>
            <person name="Zhang L."/>
            <person name="Hu X."/>
            <person name="Sun X."/>
            <person name="Wang J."/>
            <person name="Zhao C."/>
            <person name="Wang Y."/>
            <person name="Wang D."/>
            <person name="Huang X."/>
            <person name="Wang R."/>
            <person name="Lv J."/>
            <person name="Li Y."/>
            <person name="Zhang Z."/>
            <person name="Liu B."/>
            <person name="Lu W."/>
            <person name="Hui Y."/>
            <person name="Liang J."/>
            <person name="Zhou Z."/>
            <person name="Hou R."/>
            <person name="Li X."/>
            <person name="Liu Y."/>
            <person name="Li H."/>
            <person name="Ning X."/>
            <person name="Lin Y."/>
            <person name="Zhao L."/>
            <person name="Xing Q."/>
            <person name="Dou J."/>
            <person name="Li Y."/>
            <person name="Mao J."/>
            <person name="Guo H."/>
            <person name="Dou H."/>
            <person name="Li T."/>
            <person name="Mu C."/>
            <person name="Jiang W."/>
            <person name="Fu Q."/>
            <person name="Fu X."/>
            <person name="Miao Y."/>
            <person name="Liu J."/>
            <person name="Yu Q."/>
            <person name="Li R."/>
            <person name="Liao H."/>
            <person name="Li X."/>
            <person name="Kong Y."/>
            <person name="Jiang Z."/>
            <person name="Chourrout D."/>
            <person name="Li R."/>
            <person name="Bao Z."/>
        </authorList>
    </citation>
    <scope>NUCLEOTIDE SEQUENCE [LARGE SCALE GENOMIC DNA]</scope>
    <source>
        <strain evidence="2 3">PY_sf001</strain>
    </source>
</reference>
<dbReference type="GO" id="GO:0008168">
    <property type="term" value="F:methyltransferase activity"/>
    <property type="evidence" value="ECO:0007669"/>
    <property type="project" value="UniProtKB-KW"/>
</dbReference>
<dbReference type="PANTHER" id="PTHR32026:SF10">
    <property type="entry name" value="METHYLTRANSFERASE-LIKE PROTEIN 24-RELATED"/>
    <property type="match status" value="1"/>
</dbReference>
<accession>A0A210QH98</accession>
<name>A0A210QH98_MIZYE</name>
<dbReference type="PANTHER" id="PTHR32026">
    <property type="entry name" value="METHYLTRANSFERASE-LIKE PROTEIN 24"/>
    <property type="match status" value="1"/>
</dbReference>
<evidence type="ECO:0000313" key="2">
    <source>
        <dbReference type="EMBL" id="OWF48086.1"/>
    </source>
</evidence>
<evidence type="ECO:0000313" key="3">
    <source>
        <dbReference type="Proteomes" id="UP000242188"/>
    </source>
</evidence>
<dbReference type="AlphaFoldDB" id="A0A210QH98"/>
<keyword evidence="3" id="KW-1185">Reference proteome</keyword>
<dbReference type="EMBL" id="NEDP02003728">
    <property type="protein sequence ID" value="OWF48086.1"/>
    <property type="molecule type" value="Genomic_DNA"/>
</dbReference>